<dbReference type="InterPro" id="IPR036236">
    <property type="entry name" value="Znf_C2H2_sf"/>
</dbReference>
<reference evidence="4 5" key="1">
    <citation type="submission" date="2023-01" db="EMBL/GenBank/DDBJ databases">
        <title>Analysis of 21 Apiospora genomes using comparative genomics revels a genus with tremendous synthesis potential of carbohydrate active enzymes and secondary metabolites.</title>
        <authorList>
            <person name="Sorensen T."/>
        </authorList>
    </citation>
    <scope>NUCLEOTIDE SEQUENCE [LARGE SCALE GENOMIC DNA]</scope>
    <source>
        <strain evidence="4 5">CBS 33761</strain>
    </source>
</reference>
<comment type="caution">
    <text evidence="4">The sequence shown here is derived from an EMBL/GenBank/DDBJ whole genome shotgun (WGS) entry which is preliminary data.</text>
</comment>
<proteinExistence type="predicted"/>
<keyword evidence="1" id="KW-0479">Metal-binding</keyword>
<organism evidence="4 5">
    <name type="scientific">Apiospora rasikravindrae</name>
    <dbReference type="NCBI Taxonomy" id="990691"/>
    <lineage>
        <taxon>Eukaryota</taxon>
        <taxon>Fungi</taxon>
        <taxon>Dikarya</taxon>
        <taxon>Ascomycota</taxon>
        <taxon>Pezizomycotina</taxon>
        <taxon>Sordariomycetes</taxon>
        <taxon>Xylariomycetidae</taxon>
        <taxon>Amphisphaeriales</taxon>
        <taxon>Apiosporaceae</taxon>
        <taxon>Apiospora</taxon>
    </lineage>
</organism>
<evidence type="ECO:0000256" key="1">
    <source>
        <dbReference type="PROSITE-ProRule" id="PRU00042"/>
    </source>
</evidence>
<gene>
    <name evidence="4" type="ORF">PG993_008931</name>
</gene>
<keyword evidence="5" id="KW-1185">Reference proteome</keyword>
<feature type="compositionally biased region" description="Acidic residues" evidence="2">
    <location>
        <begin position="102"/>
        <end position="115"/>
    </location>
</feature>
<dbReference type="Proteomes" id="UP001444661">
    <property type="component" value="Unassembled WGS sequence"/>
</dbReference>
<dbReference type="InterPro" id="IPR013087">
    <property type="entry name" value="Znf_C2H2_type"/>
</dbReference>
<feature type="domain" description="C2H2-type" evidence="3">
    <location>
        <begin position="8"/>
        <end position="36"/>
    </location>
</feature>
<evidence type="ECO:0000313" key="4">
    <source>
        <dbReference type="EMBL" id="KAK8036317.1"/>
    </source>
</evidence>
<dbReference type="SUPFAM" id="SSF57667">
    <property type="entry name" value="beta-beta-alpha zinc fingers"/>
    <property type="match status" value="1"/>
</dbReference>
<dbReference type="PROSITE" id="PS00028">
    <property type="entry name" value="ZINC_FINGER_C2H2_1"/>
    <property type="match status" value="1"/>
</dbReference>
<dbReference type="Gene3D" id="3.30.160.60">
    <property type="entry name" value="Classic Zinc Finger"/>
    <property type="match status" value="1"/>
</dbReference>
<dbReference type="SMART" id="SM00355">
    <property type="entry name" value="ZnF_C2H2"/>
    <property type="match status" value="2"/>
</dbReference>
<accession>A0ABR1SPR1</accession>
<dbReference type="EMBL" id="JAQQWK010000008">
    <property type="protein sequence ID" value="KAK8036317.1"/>
    <property type="molecule type" value="Genomic_DNA"/>
</dbReference>
<keyword evidence="1" id="KW-0863">Zinc-finger</keyword>
<dbReference type="PROSITE" id="PS50157">
    <property type="entry name" value="ZINC_FINGER_C2H2_2"/>
    <property type="match status" value="1"/>
</dbReference>
<evidence type="ECO:0000313" key="5">
    <source>
        <dbReference type="Proteomes" id="UP001444661"/>
    </source>
</evidence>
<feature type="region of interest" description="Disordered" evidence="2">
    <location>
        <begin position="76"/>
        <end position="115"/>
    </location>
</feature>
<sequence length="202" mass="22966">MRGHELLYKCRLCDKRFSRSDTVPRHMHLKHSQNISAHVCYFEGCTRLRFGYKDEATLIQHLQQIHDGATMVDNERAKTEQGFDQVDNPVSGAAETGQESSSDVEDDSECSQEESNYDYEAASVASVDPGPAHRDNGLAEKETLIEQLQEQLQEERDGHLMEIADIHKSYKTRLERLRARIIDGTLEEAVEELDEFSLSIPA</sequence>
<protein>
    <recommendedName>
        <fullName evidence="3">C2H2-type domain-containing protein</fullName>
    </recommendedName>
</protein>
<evidence type="ECO:0000256" key="2">
    <source>
        <dbReference type="SAM" id="MobiDB-lite"/>
    </source>
</evidence>
<keyword evidence="1" id="KW-0862">Zinc</keyword>
<evidence type="ECO:0000259" key="3">
    <source>
        <dbReference type="PROSITE" id="PS50157"/>
    </source>
</evidence>
<name>A0ABR1SPR1_9PEZI</name>